<dbReference type="EC" id="3.4.21.105" evidence="9"/>
<dbReference type="Pfam" id="PF07661">
    <property type="entry name" value="MORN_2"/>
    <property type="match status" value="1"/>
</dbReference>
<dbReference type="InterPro" id="IPR011652">
    <property type="entry name" value="MORN_2"/>
</dbReference>
<proteinExistence type="inferred from homology"/>
<evidence type="ECO:0000256" key="3">
    <source>
        <dbReference type="ARBA" id="ARBA00022692"/>
    </source>
</evidence>
<keyword evidence="10" id="KW-1185">Reference proteome</keyword>
<dbReference type="GO" id="GO:0008233">
    <property type="term" value="F:peptidase activity"/>
    <property type="evidence" value="ECO:0007669"/>
    <property type="project" value="UniProtKB-KW"/>
</dbReference>
<feature type="transmembrane region" description="Helical" evidence="7">
    <location>
        <begin position="204"/>
        <end position="224"/>
    </location>
</feature>
<dbReference type="Proteomes" id="UP001168552">
    <property type="component" value="Unassembled WGS sequence"/>
</dbReference>
<dbReference type="RefSeq" id="WP_320002717.1">
    <property type="nucleotide sequence ID" value="NZ_JAUHJS010000001.1"/>
</dbReference>
<dbReference type="EMBL" id="JAUHJS010000001">
    <property type="protein sequence ID" value="MDN4164191.1"/>
    <property type="molecule type" value="Genomic_DNA"/>
</dbReference>
<dbReference type="PANTHER" id="PTHR43731:SF14">
    <property type="entry name" value="PRESENILIN-ASSOCIATED RHOMBOID-LIKE PROTEIN, MITOCHONDRIAL"/>
    <property type="match status" value="1"/>
</dbReference>
<keyword evidence="9" id="KW-0645">Protease</keyword>
<feature type="transmembrane region" description="Helical" evidence="7">
    <location>
        <begin position="121"/>
        <end position="141"/>
    </location>
</feature>
<dbReference type="PANTHER" id="PTHR43731">
    <property type="entry name" value="RHOMBOID PROTEASE"/>
    <property type="match status" value="1"/>
</dbReference>
<dbReference type="InterPro" id="IPR035952">
    <property type="entry name" value="Rhomboid-like_sf"/>
</dbReference>
<accession>A0ABT8F160</accession>
<protein>
    <submittedName>
        <fullName evidence="9">Rhomboid family intramembrane serine protease</fullName>
        <ecNumber evidence="9">3.4.21.105</ecNumber>
    </submittedName>
</protein>
<evidence type="ECO:0000313" key="9">
    <source>
        <dbReference type="EMBL" id="MDN4164191.1"/>
    </source>
</evidence>
<keyword evidence="6 7" id="KW-0472">Membrane</keyword>
<evidence type="ECO:0000256" key="1">
    <source>
        <dbReference type="ARBA" id="ARBA00004141"/>
    </source>
</evidence>
<dbReference type="Gene3D" id="2.20.110.10">
    <property type="entry name" value="Histone H3 K4-specific methyltransferase SET7/9 N-terminal domain"/>
    <property type="match status" value="2"/>
</dbReference>
<feature type="transmembrane region" description="Helical" evidence="7">
    <location>
        <begin position="177"/>
        <end position="195"/>
    </location>
</feature>
<feature type="transmembrane region" description="Helical" evidence="7">
    <location>
        <begin position="96"/>
        <end position="115"/>
    </location>
</feature>
<evidence type="ECO:0000256" key="5">
    <source>
        <dbReference type="ARBA" id="ARBA00022989"/>
    </source>
</evidence>
<evidence type="ECO:0000259" key="8">
    <source>
        <dbReference type="Pfam" id="PF01694"/>
    </source>
</evidence>
<dbReference type="SUPFAM" id="SSF82185">
    <property type="entry name" value="Histone H3 K4-specific methyltransferase SET7/9 N-terminal domain"/>
    <property type="match status" value="2"/>
</dbReference>
<feature type="transmembrane region" description="Helical" evidence="7">
    <location>
        <begin position="153"/>
        <end position="171"/>
    </location>
</feature>
<keyword evidence="3 7" id="KW-0812">Transmembrane</keyword>
<feature type="domain" description="Peptidase S54 rhomboid" evidence="8">
    <location>
        <begin position="56"/>
        <end position="192"/>
    </location>
</feature>
<evidence type="ECO:0000256" key="2">
    <source>
        <dbReference type="ARBA" id="ARBA00009045"/>
    </source>
</evidence>
<comment type="similarity">
    <text evidence="2">Belongs to the peptidase S54 family.</text>
</comment>
<dbReference type="GO" id="GO:0006508">
    <property type="term" value="P:proteolysis"/>
    <property type="evidence" value="ECO:0007669"/>
    <property type="project" value="UniProtKB-KW"/>
</dbReference>
<dbReference type="InterPro" id="IPR050925">
    <property type="entry name" value="Rhomboid_protease_S54"/>
</dbReference>
<dbReference type="InterPro" id="IPR022764">
    <property type="entry name" value="Peptidase_S54_rhomboid_dom"/>
</dbReference>
<sequence>MNFSSLKKTPLTFLLILACLLMASFMAVNGILFEDGKDVIRSLAWGSNFAPYTLDGEYWRLLSNNFVHFGIFHLLINMYSLYYLGKMTETRLGSAYFVLFFLVFGVAGSLSSLYINLFVISAGASSAIFGLYGFVLSAQLVTAYKKKEEIKGVLINFLIFIGINVLIGLSFPVDNAAHIGGFLMGVFTSLFFVFVSRRTTRFKTYYLVTIALLFSVLIGLMPRYQVGYYQAFQELLSADALFKDIVQNAATDSDRLIGLQEEVKPVFDSVSEAFTHLEIPREALQKDTTIIIEYIRLRQQLLQYYILGIEKESYTYHDSIDGVVKELNQAKRPQYVLNFSLEENEAGKDTAQVQKLQAIKMYFDSAWAPLKEPVSVEEIAYYRIGNKDSLGRWQGASLDFYANGGIQMKGHYQGGVADGIFIYYSPDSTYTRAGLMVKGTPVRKWEEFHPNGRLAATTFFEPAPFIDSYWDESGKLLVHNGEGIWREHYPSGQVKLEGPIQNGKRNGVFVGYYADGRQHFMEEYLNGALVYGRSVDEGGKVYNYQASSRFLLPPGGWDTYSQQLAEAVLGLPCADELGMLQEIKAEVLVNERGQPIELTVVEPVNFPCFRELEALILGSERWQVERERGYQPTASTGYLRLKLHE</sequence>
<evidence type="ECO:0000256" key="7">
    <source>
        <dbReference type="SAM" id="Phobius"/>
    </source>
</evidence>
<keyword evidence="5 7" id="KW-1133">Transmembrane helix</keyword>
<evidence type="ECO:0000313" key="10">
    <source>
        <dbReference type="Proteomes" id="UP001168552"/>
    </source>
</evidence>
<feature type="transmembrane region" description="Helical" evidence="7">
    <location>
        <begin position="66"/>
        <end position="84"/>
    </location>
</feature>
<comment type="subcellular location">
    <subcellularLocation>
        <location evidence="1">Membrane</location>
        <topology evidence="1">Multi-pass membrane protein</topology>
    </subcellularLocation>
</comment>
<dbReference type="Pfam" id="PF01694">
    <property type="entry name" value="Rhomboid"/>
    <property type="match status" value="1"/>
</dbReference>
<reference evidence="9" key="1">
    <citation type="submission" date="2023-06" db="EMBL/GenBank/DDBJ databases">
        <title>Cytophagales bacterium Strain LB-30, isolated from soil.</title>
        <authorList>
            <person name="Liu B."/>
        </authorList>
    </citation>
    <scope>NUCLEOTIDE SEQUENCE</scope>
    <source>
        <strain evidence="9">LB-30</strain>
    </source>
</reference>
<evidence type="ECO:0000256" key="6">
    <source>
        <dbReference type="ARBA" id="ARBA00023136"/>
    </source>
</evidence>
<dbReference type="PROSITE" id="PS51257">
    <property type="entry name" value="PROKAR_LIPOPROTEIN"/>
    <property type="match status" value="1"/>
</dbReference>
<evidence type="ECO:0000256" key="4">
    <source>
        <dbReference type="ARBA" id="ARBA00022801"/>
    </source>
</evidence>
<dbReference type="SUPFAM" id="SSF144091">
    <property type="entry name" value="Rhomboid-like"/>
    <property type="match status" value="1"/>
</dbReference>
<keyword evidence="4 9" id="KW-0378">Hydrolase</keyword>
<organism evidence="9 10">
    <name type="scientific">Shiella aurantiaca</name>
    <dbReference type="NCBI Taxonomy" id="3058365"/>
    <lineage>
        <taxon>Bacteria</taxon>
        <taxon>Pseudomonadati</taxon>
        <taxon>Bacteroidota</taxon>
        <taxon>Cytophagia</taxon>
        <taxon>Cytophagales</taxon>
        <taxon>Shiellaceae</taxon>
        <taxon>Shiella</taxon>
    </lineage>
</organism>
<gene>
    <name evidence="9" type="ORF">QWY31_01695</name>
</gene>
<name>A0ABT8F160_9BACT</name>
<comment type="caution">
    <text evidence="9">The sequence shown here is derived from an EMBL/GenBank/DDBJ whole genome shotgun (WGS) entry which is preliminary data.</text>
</comment>
<dbReference type="Gene3D" id="1.20.1540.10">
    <property type="entry name" value="Rhomboid-like"/>
    <property type="match status" value="1"/>
</dbReference>